<proteinExistence type="predicted"/>
<evidence type="ECO:0000259" key="1">
    <source>
        <dbReference type="Pfam" id="PF12697"/>
    </source>
</evidence>
<dbReference type="STRING" id="1844972.A7K91_20570"/>
<dbReference type="AlphaFoldDB" id="A0A1A5YKJ5"/>
<feature type="domain" description="AB hydrolase-1" evidence="1">
    <location>
        <begin position="35"/>
        <end position="281"/>
    </location>
</feature>
<dbReference type="SUPFAM" id="SSF53474">
    <property type="entry name" value="alpha/beta-Hydrolases"/>
    <property type="match status" value="1"/>
</dbReference>
<dbReference type="InterPro" id="IPR029058">
    <property type="entry name" value="AB_hydrolase_fold"/>
</dbReference>
<dbReference type="PANTHER" id="PTHR43689:SF8">
    <property type="entry name" value="ALPHA_BETA-HYDROLASES SUPERFAMILY PROTEIN"/>
    <property type="match status" value="1"/>
</dbReference>
<dbReference type="Pfam" id="PF12697">
    <property type="entry name" value="Abhydrolase_6"/>
    <property type="match status" value="1"/>
</dbReference>
<dbReference type="OrthoDB" id="59888at2"/>
<gene>
    <name evidence="2" type="ORF">A7K91_20570</name>
</gene>
<dbReference type="PANTHER" id="PTHR43689">
    <property type="entry name" value="HYDROLASE"/>
    <property type="match status" value="1"/>
</dbReference>
<reference evidence="2 3" key="1">
    <citation type="submission" date="2016-05" db="EMBL/GenBank/DDBJ databases">
        <title>Paenibacillus oryzae. sp. nov., isolated from the rice root.</title>
        <authorList>
            <person name="Zhang J."/>
            <person name="Zhang X."/>
        </authorList>
    </citation>
    <scope>NUCLEOTIDE SEQUENCE [LARGE SCALE GENOMIC DNA]</scope>
    <source>
        <strain evidence="2 3">1DrF-4</strain>
    </source>
</reference>
<sequence>MKQPNAHSYGISKYVDAGNGRRLHYMVKGTGSPTVVFESGMGRSRSSWGLVQPVVADKMCAVVYDRAGMGLSDDDAAPRTLARMVEDLLLLLNALGPGPFILVGHSWGGPIVRKAAEKLLETEPSCLRGIILVDPSDENADLYFTRSVAFQFDMSRKLAPGMAKLGLTRLLGAKPGMVQPKDVAEDHVREDFSVRAARTAVAEMTPFLNDLAELRKNPIQLGKLEVSLISGSKPAFMEKKIRIAIGEAHRKMISTLENGRFIDARESGHMVMFTEPGLIVDEVLRMAGSAHNV</sequence>
<dbReference type="RefSeq" id="WP_068682274.1">
    <property type="nucleotide sequence ID" value="NZ_LYPA01000050.1"/>
</dbReference>
<keyword evidence="3" id="KW-1185">Reference proteome</keyword>
<comment type="caution">
    <text evidence="2">The sequence shown here is derived from an EMBL/GenBank/DDBJ whole genome shotgun (WGS) entry which is preliminary data.</text>
</comment>
<dbReference type="Proteomes" id="UP000092024">
    <property type="component" value="Unassembled WGS sequence"/>
</dbReference>
<organism evidence="2 3">
    <name type="scientific">Paenibacillus oryzae</name>
    <dbReference type="NCBI Taxonomy" id="1844972"/>
    <lineage>
        <taxon>Bacteria</taxon>
        <taxon>Bacillati</taxon>
        <taxon>Bacillota</taxon>
        <taxon>Bacilli</taxon>
        <taxon>Bacillales</taxon>
        <taxon>Paenibacillaceae</taxon>
        <taxon>Paenibacillus</taxon>
    </lineage>
</organism>
<keyword evidence="2" id="KW-0378">Hydrolase</keyword>
<dbReference type="EMBL" id="LYPA01000050">
    <property type="protein sequence ID" value="OBR66142.1"/>
    <property type="molecule type" value="Genomic_DNA"/>
</dbReference>
<evidence type="ECO:0000313" key="2">
    <source>
        <dbReference type="EMBL" id="OBR66142.1"/>
    </source>
</evidence>
<accession>A0A1A5YKJ5</accession>
<dbReference type="Gene3D" id="3.40.50.1820">
    <property type="entry name" value="alpha/beta hydrolase"/>
    <property type="match status" value="1"/>
</dbReference>
<evidence type="ECO:0000313" key="3">
    <source>
        <dbReference type="Proteomes" id="UP000092024"/>
    </source>
</evidence>
<name>A0A1A5YKJ5_9BACL</name>
<protein>
    <submittedName>
        <fullName evidence="2">Alpha/beta hydrolase</fullName>
    </submittedName>
</protein>
<dbReference type="InterPro" id="IPR000073">
    <property type="entry name" value="AB_hydrolase_1"/>
</dbReference>
<dbReference type="GO" id="GO:0016787">
    <property type="term" value="F:hydrolase activity"/>
    <property type="evidence" value="ECO:0007669"/>
    <property type="project" value="UniProtKB-KW"/>
</dbReference>